<evidence type="ECO:0000259" key="8">
    <source>
        <dbReference type="PROSITE" id="PS50928"/>
    </source>
</evidence>
<dbReference type="InterPro" id="IPR035906">
    <property type="entry name" value="MetI-like_sf"/>
</dbReference>
<dbReference type="SUPFAM" id="SSF161098">
    <property type="entry name" value="MetI-like"/>
    <property type="match status" value="1"/>
</dbReference>
<feature type="transmembrane region" description="Helical" evidence="7">
    <location>
        <begin position="255"/>
        <end position="278"/>
    </location>
</feature>
<dbReference type="Proteomes" id="UP001172055">
    <property type="component" value="Unassembled WGS sequence"/>
</dbReference>
<comment type="similarity">
    <text evidence="7">Belongs to the binding-protein-dependent transport system permease family.</text>
</comment>
<reference evidence="9 10" key="1">
    <citation type="submission" date="2023-06" db="EMBL/GenBank/DDBJ databases">
        <title>Novel species in genus Planococcus.</title>
        <authorList>
            <person name="Ning S."/>
        </authorList>
    </citation>
    <scope>NUCLEOTIDE SEQUENCE [LARGE SCALE GENOMIC DNA]</scope>
    <source>
        <strain evidence="9 10">N028</strain>
    </source>
</reference>
<gene>
    <name evidence="9" type="ORF">QWY14_02645</name>
</gene>
<keyword evidence="3" id="KW-1003">Cell membrane</keyword>
<feature type="domain" description="ABC transmembrane type-1" evidence="8">
    <location>
        <begin position="76"/>
        <end position="274"/>
    </location>
</feature>
<sequence>MKVILDILIRFLYVCVGLILMSAFVGLFIRGIQLDTGLFLSNLVQILKSLVFPRTLSIIGPNGMEYSIFLQFWNHYFYSLSIFLSALLLALAIGIGLAYLTTLLPEKRLQFVSKTISLLEALPDLFIIIVIQFGVLLYFKQTGSLLFPVAATGNDKSYTLPILELALIPTLMVYKVILFLVRDELGKPYVILAKSKGFSKSYVFFRHVLRNIAPSIFSHSKSIVLLLLSSMVIFERIFNINGIFTFIITYPEPSVIAFTLILFYLPIFLLYALVTLVINKTTGQRLEW</sequence>
<dbReference type="Pfam" id="PF00528">
    <property type="entry name" value="BPD_transp_1"/>
    <property type="match status" value="1"/>
</dbReference>
<evidence type="ECO:0000256" key="4">
    <source>
        <dbReference type="ARBA" id="ARBA00022692"/>
    </source>
</evidence>
<keyword evidence="6 7" id="KW-0472">Membrane</keyword>
<accession>A0ABT8MYY2</accession>
<evidence type="ECO:0000256" key="5">
    <source>
        <dbReference type="ARBA" id="ARBA00022989"/>
    </source>
</evidence>
<feature type="transmembrane region" description="Helical" evidence="7">
    <location>
        <begin position="76"/>
        <end position="100"/>
    </location>
</feature>
<evidence type="ECO:0000256" key="2">
    <source>
        <dbReference type="ARBA" id="ARBA00022448"/>
    </source>
</evidence>
<dbReference type="Gene3D" id="1.10.3720.10">
    <property type="entry name" value="MetI-like"/>
    <property type="match status" value="1"/>
</dbReference>
<evidence type="ECO:0000313" key="9">
    <source>
        <dbReference type="EMBL" id="MDN7240667.1"/>
    </source>
</evidence>
<evidence type="ECO:0000256" key="7">
    <source>
        <dbReference type="RuleBase" id="RU363032"/>
    </source>
</evidence>
<keyword evidence="4 7" id="KW-0812">Transmembrane</keyword>
<feature type="transmembrane region" description="Helical" evidence="7">
    <location>
        <begin position="159"/>
        <end position="181"/>
    </location>
</feature>
<feature type="transmembrane region" description="Helical" evidence="7">
    <location>
        <begin position="121"/>
        <end position="139"/>
    </location>
</feature>
<feature type="transmembrane region" description="Helical" evidence="7">
    <location>
        <begin position="7"/>
        <end position="29"/>
    </location>
</feature>
<proteinExistence type="inferred from homology"/>
<keyword evidence="2 7" id="KW-0813">Transport</keyword>
<dbReference type="InterPro" id="IPR000515">
    <property type="entry name" value="MetI-like"/>
</dbReference>
<protein>
    <submittedName>
        <fullName evidence="9">ABC transporter permease subunit</fullName>
    </submittedName>
</protein>
<feature type="transmembrane region" description="Helical" evidence="7">
    <location>
        <begin position="223"/>
        <end position="249"/>
    </location>
</feature>
<comment type="subcellular location">
    <subcellularLocation>
        <location evidence="1 7">Cell membrane</location>
        <topology evidence="1 7">Multi-pass membrane protein</topology>
    </subcellularLocation>
</comment>
<comment type="caution">
    <text evidence="9">The sequence shown here is derived from an EMBL/GenBank/DDBJ whole genome shotgun (WGS) entry which is preliminary data.</text>
</comment>
<dbReference type="RefSeq" id="WP_301722574.1">
    <property type="nucleotide sequence ID" value="NZ_JAUJWV010000001.1"/>
</dbReference>
<evidence type="ECO:0000256" key="1">
    <source>
        <dbReference type="ARBA" id="ARBA00004651"/>
    </source>
</evidence>
<keyword evidence="10" id="KW-1185">Reference proteome</keyword>
<keyword evidence="5 7" id="KW-1133">Transmembrane helix</keyword>
<dbReference type="PROSITE" id="PS50928">
    <property type="entry name" value="ABC_TM1"/>
    <property type="match status" value="1"/>
</dbReference>
<evidence type="ECO:0000256" key="3">
    <source>
        <dbReference type="ARBA" id="ARBA00022475"/>
    </source>
</evidence>
<dbReference type="PANTHER" id="PTHR30465:SF44">
    <property type="entry name" value="ABC-TYPE DIPEPTIDE_OLIGOPEPTIDE TRANSPORT SYSTEM, PERMEASE COMPONENT"/>
    <property type="match status" value="1"/>
</dbReference>
<organism evidence="9 10">
    <name type="scientific">Planococcus shixiaomingii</name>
    <dbReference type="NCBI Taxonomy" id="3058393"/>
    <lineage>
        <taxon>Bacteria</taxon>
        <taxon>Bacillati</taxon>
        <taxon>Bacillota</taxon>
        <taxon>Bacilli</taxon>
        <taxon>Bacillales</taxon>
        <taxon>Caryophanaceae</taxon>
        <taxon>Planococcus</taxon>
    </lineage>
</organism>
<dbReference type="PANTHER" id="PTHR30465">
    <property type="entry name" value="INNER MEMBRANE ABC TRANSPORTER"/>
    <property type="match status" value="1"/>
</dbReference>
<evidence type="ECO:0000256" key="6">
    <source>
        <dbReference type="ARBA" id="ARBA00023136"/>
    </source>
</evidence>
<dbReference type="EMBL" id="JAUJWV010000001">
    <property type="protein sequence ID" value="MDN7240667.1"/>
    <property type="molecule type" value="Genomic_DNA"/>
</dbReference>
<evidence type="ECO:0000313" key="10">
    <source>
        <dbReference type="Proteomes" id="UP001172055"/>
    </source>
</evidence>
<name>A0ABT8MYY2_9BACL</name>